<dbReference type="AlphaFoldDB" id="A0A3B9H3V3"/>
<comment type="similarity">
    <text evidence="2">Belongs to the LpxB family.</text>
</comment>
<keyword evidence="6" id="KW-0441">Lipid A biosynthesis</keyword>
<protein>
    <recommendedName>
        <fullName evidence="4">Lipid-A-disaccharide synthase</fullName>
        <ecNumber evidence="3">2.4.1.182</ecNumber>
    </recommendedName>
</protein>
<accession>A0A3B9H3V3</accession>
<dbReference type="GO" id="GO:0016020">
    <property type="term" value="C:membrane"/>
    <property type="evidence" value="ECO:0007669"/>
    <property type="project" value="GOC"/>
</dbReference>
<dbReference type="PANTHER" id="PTHR30372:SF4">
    <property type="entry name" value="LIPID-A-DISACCHARIDE SYNTHASE, MITOCHONDRIAL-RELATED"/>
    <property type="match status" value="1"/>
</dbReference>
<dbReference type="Pfam" id="PF02684">
    <property type="entry name" value="LpxB"/>
    <property type="match status" value="1"/>
</dbReference>
<sequence length="147" mass="16067">SGWAEVLHAPEERYDAMAAADLALACSGTVTSELAMQGTPMIVAYRTGWLTWALARGLLYKKRHITLLNIVSDDQEIVPEFVQTRQKPDLIAETAIQWLSEPKRLQAQKEAQQAALVRMQVGGHSSAEIAAATILSVARGQVVLTQE</sequence>
<dbReference type="Proteomes" id="UP000259610">
    <property type="component" value="Unassembled WGS sequence"/>
</dbReference>
<keyword evidence="8" id="KW-0808">Transferase</keyword>
<feature type="non-terminal residue" evidence="11">
    <location>
        <position position="1"/>
    </location>
</feature>
<dbReference type="PANTHER" id="PTHR30372">
    <property type="entry name" value="LIPID-A-DISACCHARIDE SYNTHASE"/>
    <property type="match status" value="1"/>
</dbReference>
<keyword evidence="5" id="KW-0444">Lipid biosynthesis</keyword>
<dbReference type="GO" id="GO:0005543">
    <property type="term" value="F:phospholipid binding"/>
    <property type="evidence" value="ECO:0007669"/>
    <property type="project" value="TreeGrafter"/>
</dbReference>
<keyword evidence="7" id="KW-0328">Glycosyltransferase</keyword>
<dbReference type="EC" id="2.4.1.182" evidence="3"/>
<evidence type="ECO:0000256" key="5">
    <source>
        <dbReference type="ARBA" id="ARBA00022516"/>
    </source>
</evidence>
<dbReference type="EMBL" id="DMAN01000445">
    <property type="protein sequence ID" value="HAE29371.1"/>
    <property type="molecule type" value="Genomic_DNA"/>
</dbReference>
<evidence type="ECO:0000256" key="9">
    <source>
        <dbReference type="ARBA" id="ARBA00023098"/>
    </source>
</evidence>
<reference evidence="11 12" key="1">
    <citation type="journal article" date="2018" name="Nat. Biotechnol.">
        <title>A standardized bacterial taxonomy based on genome phylogeny substantially revises the tree of life.</title>
        <authorList>
            <person name="Parks D.H."/>
            <person name="Chuvochina M."/>
            <person name="Waite D.W."/>
            <person name="Rinke C."/>
            <person name="Skarshewski A."/>
            <person name="Chaumeil P.A."/>
            <person name="Hugenholtz P."/>
        </authorList>
    </citation>
    <scope>NUCLEOTIDE SEQUENCE [LARGE SCALE GENOMIC DNA]</scope>
    <source>
        <strain evidence="11">UBA8733</strain>
    </source>
</reference>
<evidence type="ECO:0000256" key="7">
    <source>
        <dbReference type="ARBA" id="ARBA00022676"/>
    </source>
</evidence>
<comment type="caution">
    <text evidence="11">The sequence shown here is derived from an EMBL/GenBank/DDBJ whole genome shotgun (WGS) entry which is preliminary data.</text>
</comment>
<gene>
    <name evidence="11" type="ORF">DCG58_19605</name>
</gene>
<evidence type="ECO:0000256" key="8">
    <source>
        <dbReference type="ARBA" id="ARBA00022679"/>
    </source>
</evidence>
<evidence type="ECO:0000256" key="2">
    <source>
        <dbReference type="ARBA" id="ARBA00007868"/>
    </source>
</evidence>
<name>A0A3B9H3V3_9PROT</name>
<keyword evidence="9" id="KW-0443">Lipid metabolism</keyword>
<evidence type="ECO:0000313" key="12">
    <source>
        <dbReference type="Proteomes" id="UP000259610"/>
    </source>
</evidence>
<organism evidence="11 12">
    <name type="scientific">Hyphomonas adhaerens</name>
    <dbReference type="NCBI Taxonomy" id="81029"/>
    <lineage>
        <taxon>Bacteria</taxon>
        <taxon>Pseudomonadati</taxon>
        <taxon>Pseudomonadota</taxon>
        <taxon>Alphaproteobacteria</taxon>
        <taxon>Hyphomonadales</taxon>
        <taxon>Hyphomonadaceae</taxon>
        <taxon>Hyphomonas</taxon>
    </lineage>
</organism>
<evidence type="ECO:0000256" key="1">
    <source>
        <dbReference type="ARBA" id="ARBA00002056"/>
    </source>
</evidence>
<dbReference type="GO" id="GO:0008915">
    <property type="term" value="F:lipid-A-disaccharide synthase activity"/>
    <property type="evidence" value="ECO:0007669"/>
    <property type="project" value="UniProtKB-EC"/>
</dbReference>
<evidence type="ECO:0000256" key="3">
    <source>
        <dbReference type="ARBA" id="ARBA00012687"/>
    </source>
</evidence>
<evidence type="ECO:0000256" key="6">
    <source>
        <dbReference type="ARBA" id="ARBA00022556"/>
    </source>
</evidence>
<comment type="catalytic activity">
    <reaction evidence="10">
        <text>a lipid X + a UDP-2-N,3-O-bis[(3R)-3-hydroxyacyl]-alpha-D-glucosamine = a lipid A disaccharide + UDP + H(+)</text>
        <dbReference type="Rhea" id="RHEA:67828"/>
        <dbReference type="ChEBI" id="CHEBI:15378"/>
        <dbReference type="ChEBI" id="CHEBI:58223"/>
        <dbReference type="ChEBI" id="CHEBI:137748"/>
        <dbReference type="ChEBI" id="CHEBI:176338"/>
        <dbReference type="ChEBI" id="CHEBI:176343"/>
        <dbReference type="EC" id="2.4.1.182"/>
    </reaction>
</comment>
<evidence type="ECO:0000256" key="4">
    <source>
        <dbReference type="ARBA" id="ARBA00020902"/>
    </source>
</evidence>
<proteinExistence type="inferred from homology"/>
<evidence type="ECO:0000256" key="10">
    <source>
        <dbReference type="ARBA" id="ARBA00048975"/>
    </source>
</evidence>
<comment type="function">
    <text evidence="1">Condensation of UDP-2,3-diacylglucosamine and 2,3-diacylglucosamine-1-phosphate to form lipid A disaccharide, a precursor of lipid A, a phosphorylated glycolipid that anchors the lipopolysaccharide to the outer membrane of the cell.</text>
</comment>
<dbReference type="InterPro" id="IPR003835">
    <property type="entry name" value="Glyco_trans_19"/>
</dbReference>
<dbReference type="GO" id="GO:0009245">
    <property type="term" value="P:lipid A biosynthetic process"/>
    <property type="evidence" value="ECO:0007669"/>
    <property type="project" value="UniProtKB-KW"/>
</dbReference>
<dbReference type="SUPFAM" id="SSF53756">
    <property type="entry name" value="UDP-Glycosyltransferase/glycogen phosphorylase"/>
    <property type="match status" value="1"/>
</dbReference>
<evidence type="ECO:0000313" key="11">
    <source>
        <dbReference type="EMBL" id="HAE29371.1"/>
    </source>
</evidence>